<proteinExistence type="predicted"/>
<feature type="chain" id="PRO_5030651745" evidence="1">
    <location>
        <begin position="21"/>
        <end position="148"/>
    </location>
</feature>
<protein>
    <submittedName>
        <fullName evidence="3">Flp pilus assembly secretin CpaC</fullName>
    </submittedName>
</protein>
<evidence type="ECO:0000313" key="4">
    <source>
        <dbReference type="Proteomes" id="UP000531216"/>
    </source>
</evidence>
<dbReference type="AlphaFoldDB" id="A0A7W6FTG1"/>
<accession>A0A7W6FTG1</accession>
<dbReference type="EMBL" id="JACIDO010000001">
    <property type="protein sequence ID" value="MBB3933977.1"/>
    <property type="molecule type" value="Genomic_DNA"/>
</dbReference>
<evidence type="ECO:0000313" key="3">
    <source>
        <dbReference type="EMBL" id="MBB3933977.1"/>
    </source>
</evidence>
<gene>
    <name evidence="3" type="ORF">GGR05_000088</name>
</gene>
<dbReference type="RefSeq" id="WP_090961683.1">
    <property type="nucleotide sequence ID" value="NZ_CP181348.1"/>
</dbReference>
<evidence type="ECO:0000256" key="1">
    <source>
        <dbReference type="SAM" id="SignalP"/>
    </source>
</evidence>
<feature type="signal peptide" evidence="1">
    <location>
        <begin position="1"/>
        <end position="20"/>
    </location>
</feature>
<comment type="caution">
    <text evidence="3">The sequence shown here is derived from an EMBL/GenBank/DDBJ whole genome shotgun (WGS) entry which is preliminary data.</text>
</comment>
<organism evidence="3 4">
    <name type="scientific">Aureimonas phyllosphaerae</name>
    <dbReference type="NCBI Taxonomy" id="1166078"/>
    <lineage>
        <taxon>Bacteria</taxon>
        <taxon>Pseudomonadati</taxon>
        <taxon>Pseudomonadota</taxon>
        <taxon>Alphaproteobacteria</taxon>
        <taxon>Hyphomicrobiales</taxon>
        <taxon>Aurantimonadaceae</taxon>
        <taxon>Aureimonas</taxon>
    </lineage>
</organism>
<name>A0A7W6FTG1_9HYPH</name>
<dbReference type="Proteomes" id="UP000531216">
    <property type="component" value="Unassembled WGS sequence"/>
</dbReference>
<reference evidence="3 4" key="1">
    <citation type="submission" date="2020-08" db="EMBL/GenBank/DDBJ databases">
        <title>Genomic Encyclopedia of Type Strains, Phase IV (KMG-IV): sequencing the most valuable type-strain genomes for metagenomic binning, comparative biology and taxonomic classification.</title>
        <authorList>
            <person name="Goeker M."/>
        </authorList>
    </citation>
    <scope>NUCLEOTIDE SEQUENCE [LARGE SCALE GENOMIC DNA]</scope>
    <source>
        <strain evidence="3 4">DSM 25024</strain>
    </source>
</reference>
<dbReference type="OrthoDB" id="9815749at2"/>
<sequence length="148" mass="15846">MRHLVLASILALGSPSLALADSADPLTVPIDQARILRIPRQAGSVIIGNPSIADITIHDARTLVLTGRSYGLTNLVVLDTNGDVVLDDSVMVSTVEDHSLRVYRQGSRQTFACAPTCEPKVTIGDDPITFESTTLQVQRHDALSQSSN</sequence>
<dbReference type="InterPro" id="IPR032789">
    <property type="entry name" value="T2SS-T3SS_pil_N"/>
</dbReference>
<evidence type="ECO:0000259" key="2">
    <source>
        <dbReference type="Pfam" id="PF13629"/>
    </source>
</evidence>
<feature type="domain" description="Pilus formation protein N-terminal" evidence="2">
    <location>
        <begin position="23"/>
        <end position="93"/>
    </location>
</feature>
<dbReference type="Pfam" id="PF13629">
    <property type="entry name" value="T2SS-T3SS_pil_N"/>
    <property type="match status" value="1"/>
</dbReference>
<keyword evidence="1" id="KW-0732">Signal</keyword>
<keyword evidence="4" id="KW-1185">Reference proteome</keyword>